<dbReference type="GO" id="GO:0000470">
    <property type="term" value="P:maturation of LSU-rRNA"/>
    <property type="evidence" value="ECO:0007669"/>
    <property type="project" value="TreeGrafter"/>
</dbReference>
<dbReference type="GO" id="GO:0030687">
    <property type="term" value="C:preribosome, large subunit precursor"/>
    <property type="evidence" value="ECO:0007669"/>
    <property type="project" value="TreeGrafter"/>
</dbReference>
<dbReference type="OMA" id="DLCLASW"/>
<dbReference type="OrthoDB" id="10263222at2759"/>
<dbReference type="PANTHER" id="PTHR15002:SF0">
    <property type="entry name" value="RIBOSOMAL BIOGENESIS PROTEIN LAS1L"/>
    <property type="match status" value="1"/>
</dbReference>
<comment type="caution">
    <text evidence="2">The sequence shown here is derived from an EMBL/GenBank/DDBJ whole genome shotgun (WGS) entry which is preliminary data.</text>
</comment>
<dbReference type="GO" id="GO:0004519">
    <property type="term" value="F:endonuclease activity"/>
    <property type="evidence" value="ECO:0007669"/>
    <property type="project" value="InterPro"/>
</dbReference>
<evidence type="ECO:0000313" key="3">
    <source>
        <dbReference type="Proteomes" id="UP000001861"/>
    </source>
</evidence>
<accession>A8N2I2</accession>
<protein>
    <submittedName>
        <fullName evidence="2">LAS1</fullName>
    </submittedName>
</protein>
<feature type="compositionally biased region" description="Basic and acidic residues" evidence="1">
    <location>
        <begin position="479"/>
        <end position="498"/>
    </location>
</feature>
<evidence type="ECO:0000256" key="1">
    <source>
        <dbReference type="SAM" id="MobiDB-lite"/>
    </source>
</evidence>
<organism evidence="2 3">
    <name type="scientific">Coprinopsis cinerea (strain Okayama-7 / 130 / ATCC MYA-4618 / FGSC 9003)</name>
    <name type="common">Inky cap fungus</name>
    <name type="synonym">Hormographiella aspergillata</name>
    <dbReference type="NCBI Taxonomy" id="240176"/>
    <lineage>
        <taxon>Eukaryota</taxon>
        <taxon>Fungi</taxon>
        <taxon>Dikarya</taxon>
        <taxon>Basidiomycota</taxon>
        <taxon>Agaricomycotina</taxon>
        <taxon>Agaricomycetes</taxon>
        <taxon>Agaricomycetidae</taxon>
        <taxon>Agaricales</taxon>
        <taxon>Agaricineae</taxon>
        <taxon>Psathyrellaceae</taxon>
        <taxon>Coprinopsis</taxon>
    </lineage>
</organism>
<proteinExistence type="predicted"/>
<dbReference type="Pfam" id="PF04031">
    <property type="entry name" value="Las1"/>
    <property type="match status" value="1"/>
</dbReference>
<dbReference type="GO" id="GO:0090730">
    <property type="term" value="C:Las1 complex"/>
    <property type="evidence" value="ECO:0007669"/>
    <property type="project" value="InterPro"/>
</dbReference>
<dbReference type="FunCoup" id="A8N2I2">
    <property type="interactions" value="5"/>
</dbReference>
<dbReference type="VEuPathDB" id="FungiDB:CC1G_01682"/>
<sequence length="498" mass="55749">MRLPRRVPWASISELEQVCSWIYNDENDYEAKSLAINRLSAWKAITPLPHALDSTLAILVVVNQDRFQTQGATLPLRQSYATAIIRLVNGLVDPLQLGAFARSIASIAKQLGLPSWLVELRHAATHEELPSLPVLREAARQSLSWLLHNYFLPTLNPLSSTSPVSTSLRPLKPILKQYKEYMKTVTRDASLAAQYKPRITSLMKDVERWIAEAEVAANISMDAVGWGSSHFSDAAPQEQDIKERWALERFCDDLLEKGGLVPLSKKKRLSQKDRFWPPAATIAIWAPLLQNLQDLHADFASVLSQRICSYLLALANPDPSEDHIPLESLSDPSYEMCLARWVLWLIEVCTPQGSQDYDLRQEAVTALLRGLSSAFASPTKAKSSAMQLLEVLCEGQPELHAALELLRQSAPPTQRKDWSPSDINVMQDRLNLLQQEQTLLVSVDKMETSTEGRVVSSDSAGGWRQLSRACGLMPNVIDSRTEKPYTLEDPRKKAEDRG</sequence>
<dbReference type="InParanoid" id="A8N2I2"/>
<dbReference type="KEGG" id="cci:CC1G_01682"/>
<dbReference type="GO" id="GO:0000460">
    <property type="term" value="P:maturation of 5.8S rRNA"/>
    <property type="evidence" value="ECO:0007669"/>
    <property type="project" value="TreeGrafter"/>
</dbReference>
<dbReference type="GeneID" id="6005428"/>
<dbReference type="eggNOG" id="KOG2425">
    <property type="taxonomic scope" value="Eukaryota"/>
</dbReference>
<gene>
    <name evidence="2" type="ORF">CC1G_01682</name>
</gene>
<feature type="region of interest" description="Disordered" evidence="1">
    <location>
        <begin position="477"/>
        <end position="498"/>
    </location>
</feature>
<dbReference type="Proteomes" id="UP000001861">
    <property type="component" value="Unassembled WGS sequence"/>
</dbReference>
<dbReference type="STRING" id="240176.A8N2I2"/>
<dbReference type="HOGENOM" id="CLU_031483_0_0_1"/>
<dbReference type="RefSeq" id="XP_001829002.2">
    <property type="nucleotide sequence ID" value="XM_001828950.2"/>
</dbReference>
<keyword evidence="3" id="KW-1185">Reference proteome</keyword>
<reference evidence="2 3" key="1">
    <citation type="journal article" date="2010" name="Proc. Natl. Acad. Sci. U.S.A.">
        <title>Insights into evolution of multicellular fungi from the assembled chromosomes of the mushroom Coprinopsis cinerea (Coprinus cinereus).</title>
        <authorList>
            <person name="Stajich J.E."/>
            <person name="Wilke S.K."/>
            <person name="Ahren D."/>
            <person name="Au C.H."/>
            <person name="Birren B.W."/>
            <person name="Borodovsky M."/>
            <person name="Burns C."/>
            <person name="Canback B."/>
            <person name="Casselton L.A."/>
            <person name="Cheng C.K."/>
            <person name="Deng J."/>
            <person name="Dietrich F.S."/>
            <person name="Fargo D.C."/>
            <person name="Farman M.L."/>
            <person name="Gathman A.C."/>
            <person name="Goldberg J."/>
            <person name="Guigo R."/>
            <person name="Hoegger P.J."/>
            <person name="Hooker J.B."/>
            <person name="Huggins A."/>
            <person name="James T.Y."/>
            <person name="Kamada T."/>
            <person name="Kilaru S."/>
            <person name="Kodira C."/>
            <person name="Kues U."/>
            <person name="Kupfer D."/>
            <person name="Kwan H.S."/>
            <person name="Lomsadze A."/>
            <person name="Li W."/>
            <person name="Lilly W.W."/>
            <person name="Ma L.J."/>
            <person name="Mackey A.J."/>
            <person name="Manning G."/>
            <person name="Martin F."/>
            <person name="Muraguchi H."/>
            <person name="Natvig D.O."/>
            <person name="Palmerini H."/>
            <person name="Ramesh M.A."/>
            <person name="Rehmeyer C.J."/>
            <person name="Roe B.A."/>
            <person name="Shenoy N."/>
            <person name="Stanke M."/>
            <person name="Ter-Hovhannisyan V."/>
            <person name="Tunlid A."/>
            <person name="Velagapudi R."/>
            <person name="Vision T.J."/>
            <person name="Zeng Q."/>
            <person name="Zolan M.E."/>
            <person name="Pukkila P.J."/>
        </authorList>
    </citation>
    <scope>NUCLEOTIDE SEQUENCE [LARGE SCALE GENOMIC DNA]</scope>
    <source>
        <strain evidence="3">Okayama-7 / 130 / ATCC MYA-4618 / FGSC 9003</strain>
    </source>
</reference>
<evidence type="ECO:0000313" key="2">
    <source>
        <dbReference type="EMBL" id="EAU92637.2"/>
    </source>
</evidence>
<dbReference type="EMBL" id="AACS02000001">
    <property type="protein sequence ID" value="EAU92637.2"/>
    <property type="molecule type" value="Genomic_DNA"/>
</dbReference>
<dbReference type="AlphaFoldDB" id="A8N2I2"/>
<dbReference type="InterPro" id="IPR007174">
    <property type="entry name" value="Las1"/>
</dbReference>
<name>A8N2I2_COPC7</name>
<dbReference type="PANTHER" id="PTHR15002">
    <property type="entry name" value="RIBOSOMAL BIOGENESIS PROTEIN LAS1L"/>
    <property type="match status" value="1"/>
</dbReference>